<dbReference type="AlphaFoldDB" id="A0A9J6B1R3"/>
<proteinExistence type="predicted"/>
<feature type="region of interest" description="Disordered" evidence="4">
    <location>
        <begin position="17"/>
        <end position="49"/>
    </location>
</feature>
<evidence type="ECO:0000256" key="3">
    <source>
        <dbReference type="PROSITE-ProRule" id="PRU00221"/>
    </source>
</evidence>
<dbReference type="Proteomes" id="UP000824120">
    <property type="component" value="Chromosome 1"/>
</dbReference>
<organism evidence="5 6">
    <name type="scientific">Solanum commersonii</name>
    <name type="common">Commerson's wild potato</name>
    <name type="synonym">Commerson's nightshade</name>
    <dbReference type="NCBI Taxonomy" id="4109"/>
    <lineage>
        <taxon>Eukaryota</taxon>
        <taxon>Viridiplantae</taxon>
        <taxon>Streptophyta</taxon>
        <taxon>Embryophyta</taxon>
        <taxon>Tracheophyta</taxon>
        <taxon>Spermatophyta</taxon>
        <taxon>Magnoliopsida</taxon>
        <taxon>eudicotyledons</taxon>
        <taxon>Gunneridae</taxon>
        <taxon>Pentapetalae</taxon>
        <taxon>asterids</taxon>
        <taxon>lamiids</taxon>
        <taxon>Solanales</taxon>
        <taxon>Solanaceae</taxon>
        <taxon>Solanoideae</taxon>
        <taxon>Solaneae</taxon>
        <taxon>Solanum</taxon>
    </lineage>
</organism>
<dbReference type="SMART" id="SM00320">
    <property type="entry name" value="WD40"/>
    <property type="match status" value="3"/>
</dbReference>
<dbReference type="EMBL" id="JACXVP010000001">
    <property type="protein sequence ID" value="KAG5630507.1"/>
    <property type="molecule type" value="Genomic_DNA"/>
</dbReference>
<dbReference type="InterPro" id="IPR036322">
    <property type="entry name" value="WD40_repeat_dom_sf"/>
</dbReference>
<dbReference type="InterPro" id="IPR001680">
    <property type="entry name" value="WD40_rpt"/>
</dbReference>
<dbReference type="PANTHER" id="PTHR44472:SF1">
    <property type="entry name" value="DDB1 AND CUL4 ASSOCIATED FACTOR 4"/>
    <property type="match status" value="1"/>
</dbReference>
<dbReference type="InterPro" id="IPR015943">
    <property type="entry name" value="WD40/YVTN_repeat-like_dom_sf"/>
</dbReference>
<keyword evidence="1 3" id="KW-0853">WD repeat</keyword>
<sequence>MPKELPGFYYDAEKNRYFPIKGPIPGSSKKRKSPSPIVSTKERDKGKCMKSRSNKLLHVRELCGKVIASRKGKLNFQMEFLKKQASYPQIWKYDGTQRIVNSALEHLTVDQNTPEGLVQTDILLTGGMNGSLWLSLPSATKPHKTDLTRTAVGSANNHSSADVGYAGVKRAQPCAVTLQCRNKCLLVSRSQLLYVWIPMACFFTLHLRMLAGIQICTTSLIGNMLLFLQSTLRPEQASNITRITLNIFEVGKVGQEFNQGVKCLPDRVWPLKDRYGEGYYDSPGHVWRPRGAFVHMPSNISCIKMSQKHHAPVSDASLKHILYPFKGLAINSLLPHKICFVPEFLLSSSIIIKITTLGAESSGGTVNILNLSEPLDLNSSIPTDRTRISEIASFECTVWTADCSHDQKQAVVGKFFPPCTNRGAAMLDIETGVKSWVCRSKSDVFSIQFDNSENIVLCGLRNGTILSIDTRQKPGEFSGRLPQNRIPCHSNGSSSRFKSSARDSFQIKGKMYHCNTISMPSSVCCLASLRLYDQCFLASSMDGSIKLYDRRLMRGAIQSYEGNKNSHSRIQLGVDPSEIMVMSGGEDYHLRLWSIKSGELLFDDKFMDSIPSVVRWPKTEGLLGMGKQIQGAWLGSEEGLFFMDWP</sequence>
<keyword evidence="6" id="KW-1185">Reference proteome</keyword>
<evidence type="ECO:0000313" key="6">
    <source>
        <dbReference type="Proteomes" id="UP000824120"/>
    </source>
</evidence>
<dbReference type="PANTHER" id="PTHR44472">
    <property type="entry name" value="DDB1- AND CUL4-ASSOCIATED FACTOR 4-RELATED"/>
    <property type="match status" value="1"/>
</dbReference>
<evidence type="ECO:0000256" key="4">
    <source>
        <dbReference type="SAM" id="MobiDB-lite"/>
    </source>
</evidence>
<feature type="repeat" description="WD" evidence="3">
    <location>
        <begin position="572"/>
        <end position="603"/>
    </location>
</feature>
<dbReference type="OrthoDB" id="128867at2759"/>
<dbReference type="SUPFAM" id="SSF50978">
    <property type="entry name" value="WD40 repeat-like"/>
    <property type="match status" value="1"/>
</dbReference>
<evidence type="ECO:0000313" key="5">
    <source>
        <dbReference type="EMBL" id="KAG5630507.1"/>
    </source>
</evidence>
<keyword evidence="2" id="KW-0677">Repeat</keyword>
<dbReference type="Gene3D" id="2.130.10.10">
    <property type="entry name" value="YVTN repeat-like/Quinoprotein amine dehydrogenase"/>
    <property type="match status" value="1"/>
</dbReference>
<dbReference type="InterPro" id="IPR052254">
    <property type="entry name" value="CUL4-DDB1_E3_ligase_receptor"/>
</dbReference>
<comment type="caution">
    <text evidence="5">The sequence shown here is derived from an EMBL/GenBank/DDBJ whole genome shotgun (WGS) entry which is preliminary data.</text>
</comment>
<evidence type="ECO:0000256" key="1">
    <source>
        <dbReference type="ARBA" id="ARBA00022574"/>
    </source>
</evidence>
<accession>A0A9J6B1R3</accession>
<reference evidence="5 6" key="1">
    <citation type="submission" date="2020-09" db="EMBL/GenBank/DDBJ databases">
        <title>De no assembly of potato wild relative species, Solanum commersonii.</title>
        <authorList>
            <person name="Cho K."/>
        </authorList>
    </citation>
    <scope>NUCLEOTIDE SEQUENCE [LARGE SCALE GENOMIC DNA]</scope>
    <source>
        <strain evidence="5">LZ3.2</strain>
        <tissue evidence="5">Leaf</tissue>
    </source>
</reference>
<protein>
    <submittedName>
        <fullName evidence="5">Uncharacterized protein</fullName>
    </submittedName>
</protein>
<evidence type="ECO:0000256" key="2">
    <source>
        <dbReference type="ARBA" id="ARBA00022737"/>
    </source>
</evidence>
<gene>
    <name evidence="5" type="ORF">H5410_002224</name>
</gene>
<name>A0A9J6B1R3_SOLCO</name>
<dbReference type="PROSITE" id="PS50082">
    <property type="entry name" value="WD_REPEATS_2"/>
    <property type="match status" value="1"/>
</dbReference>